<sequence>MFLERISSNGATSSSTSGSGGGADAGGGPAGHARSTRHERHLTRRQDVRSGRRGGGGLGGFPGQPGLHSDEEEEFEAGLAAGAWDGTAAGLPRRGAGGGRQRHAPTPAPPSSQDAFLDAFINRLLSPQHEWLHRPPGAAGLAPPPPETREGDDALTPAALEAVPSMDVGAGALLFADLARAGKLRAALQLLEAALSAGRDDLVCCRPAPRTRARTTSRCMRARRAGTWTPRPASRR</sequence>
<dbReference type="AlphaFoldDB" id="A0A0D2L4N9"/>
<feature type="compositionally biased region" description="Low complexity" evidence="1">
    <location>
        <begin position="7"/>
        <end position="17"/>
    </location>
</feature>
<name>A0A0D2L4N9_9CHLO</name>
<gene>
    <name evidence="2" type="ORF">MNEG_5889</name>
</gene>
<reference evidence="2 3" key="1">
    <citation type="journal article" date="2013" name="BMC Genomics">
        <title>Reconstruction of the lipid metabolism for the microalga Monoraphidium neglectum from its genome sequence reveals characteristics suitable for biofuel production.</title>
        <authorList>
            <person name="Bogen C."/>
            <person name="Al-Dilaimi A."/>
            <person name="Albersmeier A."/>
            <person name="Wichmann J."/>
            <person name="Grundmann M."/>
            <person name="Rupp O."/>
            <person name="Lauersen K.J."/>
            <person name="Blifernez-Klassen O."/>
            <person name="Kalinowski J."/>
            <person name="Goesmann A."/>
            <person name="Mussgnug J.H."/>
            <person name="Kruse O."/>
        </authorList>
    </citation>
    <scope>NUCLEOTIDE SEQUENCE [LARGE SCALE GENOMIC DNA]</scope>
    <source>
        <strain evidence="2 3">SAG 48.87</strain>
    </source>
</reference>
<organism evidence="2 3">
    <name type="scientific">Monoraphidium neglectum</name>
    <dbReference type="NCBI Taxonomy" id="145388"/>
    <lineage>
        <taxon>Eukaryota</taxon>
        <taxon>Viridiplantae</taxon>
        <taxon>Chlorophyta</taxon>
        <taxon>core chlorophytes</taxon>
        <taxon>Chlorophyceae</taxon>
        <taxon>CS clade</taxon>
        <taxon>Sphaeropleales</taxon>
        <taxon>Selenastraceae</taxon>
        <taxon>Monoraphidium</taxon>
    </lineage>
</organism>
<dbReference type="EMBL" id="KK101130">
    <property type="protein sequence ID" value="KIZ02064.1"/>
    <property type="molecule type" value="Genomic_DNA"/>
</dbReference>
<dbReference type="KEGG" id="mng:MNEG_5889"/>
<feature type="compositionally biased region" description="Gly residues" evidence="1">
    <location>
        <begin position="18"/>
        <end position="30"/>
    </location>
</feature>
<evidence type="ECO:0000313" key="3">
    <source>
        <dbReference type="Proteomes" id="UP000054498"/>
    </source>
</evidence>
<dbReference type="Proteomes" id="UP000054498">
    <property type="component" value="Unassembled WGS sequence"/>
</dbReference>
<feature type="compositionally biased region" description="Basic residues" evidence="1">
    <location>
        <begin position="215"/>
        <end position="224"/>
    </location>
</feature>
<feature type="compositionally biased region" description="Basic residues" evidence="1">
    <location>
        <begin position="34"/>
        <end position="43"/>
    </location>
</feature>
<feature type="compositionally biased region" description="Low complexity" evidence="1">
    <location>
        <begin position="77"/>
        <end position="94"/>
    </location>
</feature>
<evidence type="ECO:0000256" key="1">
    <source>
        <dbReference type="SAM" id="MobiDB-lite"/>
    </source>
</evidence>
<proteinExistence type="predicted"/>
<feature type="compositionally biased region" description="Gly residues" evidence="1">
    <location>
        <begin position="53"/>
        <end position="63"/>
    </location>
</feature>
<feature type="region of interest" description="Disordered" evidence="1">
    <location>
        <begin position="1"/>
        <end position="114"/>
    </location>
</feature>
<dbReference type="RefSeq" id="XP_013901083.1">
    <property type="nucleotide sequence ID" value="XM_014045629.1"/>
</dbReference>
<keyword evidence="3" id="KW-1185">Reference proteome</keyword>
<protein>
    <submittedName>
        <fullName evidence="2">Uncharacterized protein</fullName>
    </submittedName>
</protein>
<accession>A0A0D2L4N9</accession>
<dbReference type="GeneID" id="25738766"/>
<evidence type="ECO:0000313" key="2">
    <source>
        <dbReference type="EMBL" id="KIZ02064.1"/>
    </source>
</evidence>
<feature type="region of interest" description="Disordered" evidence="1">
    <location>
        <begin position="215"/>
        <end position="236"/>
    </location>
</feature>